<evidence type="ECO:0000256" key="2">
    <source>
        <dbReference type="ARBA" id="ARBA00022803"/>
    </source>
</evidence>
<sequence length="565" mass="64944">MKKKRKSPNQGHSQEQKKPSVNTSFWADYDTTKKVHINKETVRTFLIEQTPFILLVFLISIVVYGNSLAGDFLIADDIPGLVQNPTIVNFQKALDTGKINTIIDSGLFQIGKQTPYIFHVRSVILHAINAILVYFLASLIFNKSISLASSLLFLVHPINTEAVSWISAWIYLALTLFTLLVTISFLLYRRTGQKGFMVAAIVICATYILFFTDNWVFTIPLIVIIVDQLLVERKINFKVIKNYIPLLTLGGFHAVFLLTTSLTERINNLKNLYYNDVSQATPFIQRVPYTAFMTWKQYVWPKDLTIYHEGYVISEQYFAVMVAFTIVVTGLIIYFLFKNKVVAGLMSLLWVSTLPSFSPIPVAWLMADRYLYRGSMFFSMLIALFIYYLEKKYKLSNFLKVGGTAVFLAYSTRTVYRNADWQSDKNLWNSTLKVAPYSARVYNNLGDVYFKEHNFQKAIEHFQIALQLKPDFADVVHNLGYTYLELGNYDLAREYLVKSYEMNPYLYQSLYKLGFLEYKLGNLDQAEMYFSQTLQVNPGFEPAVQAVQAIKSLKLQQGSNKEPVK</sequence>
<name>A0A7X9HGJ1_UNCKA</name>
<dbReference type="Pfam" id="PF13424">
    <property type="entry name" value="TPR_12"/>
    <property type="match status" value="1"/>
</dbReference>
<dbReference type="EMBL" id="JAAZNL010000020">
    <property type="protein sequence ID" value="NMB69949.1"/>
    <property type="molecule type" value="Genomic_DNA"/>
</dbReference>
<proteinExistence type="predicted"/>
<dbReference type="Proteomes" id="UP000526033">
    <property type="component" value="Unassembled WGS sequence"/>
</dbReference>
<feature type="transmembrane region" description="Helical" evidence="5">
    <location>
        <begin position="370"/>
        <end position="389"/>
    </location>
</feature>
<keyword evidence="5" id="KW-0812">Transmembrane</keyword>
<feature type="transmembrane region" description="Helical" evidence="5">
    <location>
        <begin position="116"/>
        <end position="137"/>
    </location>
</feature>
<feature type="transmembrane region" description="Helical" evidence="5">
    <location>
        <begin position="52"/>
        <end position="75"/>
    </location>
</feature>
<dbReference type="GO" id="GO:0030968">
    <property type="term" value="P:endoplasmic reticulum unfolded protein response"/>
    <property type="evidence" value="ECO:0007669"/>
    <property type="project" value="TreeGrafter"/>
</dbReference>
<dbReference type="InterPro" id="IPR019734">
    <property type="entry name" value="TPR_rpt"/>
</dbReference>
<feature type="transmembrane region" description="Helical" evidence="5">
    <location>
        <begin position="317"/>
        <end position="337"/>
    </location>
</feature>
<feature type="transmembrane region" description="Helical" evidence="5">
    <location>
        <begin position="344"/>
        <end position="364"/>
    </location>
</feature>
<evidence type="ECO:0000256" key="3">
    <source>
        <dbReference type="PROSITE-ProRule" id="PRU00339"/>
    </source>
</evidence>
<comment type="caution">
    <text evidence="6">The sequence shown here is derived from an EMBL/GenBank/DDBJ whole genome shotgun (WGS) entry which is preliminary data.</text>
</comment>
<evidence type="ECO:0000256" key="1">
    <source>
        <dbReference type="ARBA" id="ARBA00022737"/>
    </source>
</evidence>
<feature type="transmembrane region" description="Helical" evidence="5">
    <location>
        <begin position="195"/>
        <end position="210"/>
    </location>
</feature>
<dbReference type="PROSITE" id="PS50005">
    <property type="entry name" value="TPR"/>
    <property type="match status" value="3"/>
</dbReference>
<feature type="transmembrane region" description="Helical" evidence="5">
    <location>
        <begin position="166"/>
        <end position="188"/>
    </location>
</feature>
<gene>
    <name evidence="6" type="ORF">GYA27_02000</name>
</gene>
<feature type="transmembrane region" description="Helical" evidence="5">
    <location>
        <begin position="243"/>
        <end position="262"/>
    </location>
</feature>
<feature type="repeat" description="TPR" evidence="3">
    <location>
        <begin position="439"/>
        <end position="472"/>
    </location>
</feature>
<reference evidence="6 7" key="1">
    <citation type="journal article" date="2020" name="Biotechnol. Biofuels">
        <title>New insights from the biogas microbiome by comprehensive genome-resolved metagenomics of nearly 1600 species originating from multiple anaerobic digesters.</title>
        <authorList>
            <person name="Campanaro S."/>
            <person name="Treu L."/>
            <person name="Rodriguez-R L.M."/>
            <person name="Kovalovszki A."/>
            <person name="Ziels R.M."/>
            <person name="Maus I."/>
            <person name="Zhu X."/>
            <person name="Kougias P.G."/>
            <person name="Basile A."/>
            <person name="Luo G."/>
            <person name="Schluter A."/>
            <person name="Konstantinidis K.T."/>
            <person name="Angelidaki I."/>
        </authorList>
    </citation>
    <scope>NUCLEOTIDE SEQUENCE [LARGE SCALE GENOMIC DNA]</scope>
    <source>
        <strain evidence="6">AS27yjCOA_165</strain>
    </source>
</reference>
<keyword evidence="2 3" id="KW-0802">TPR repeat</keyword>
<organism evidence="6 7">
    <name type="scientific">candidate division WWE3 bacterium</name>
    <dbReference type="NCBI Taxonomy" id="2053526"/>
    <lineage>
        <taxon>Bacteria</taxon>
        <taxon>Katanobacteria</taxon>
    </lineage>
</organism>
<evidence type="ECO:0000313" key="6">
    <source>
        <dbReference type="EMBL" id="NMB69949.1"/>
    </source>
</evidence>
<dbReference type="PANTHER" id="PTHR44227">
    <property type="match status" value="1"/>
</dbReference>
<dbReference type="GO" id="GO:0035269">
    <property type="term" value="P:protein O-linked glycosylation via mannose"/>
    <property type="evidence" value="ECO:0007669"/>
    <property type="project" value="TreeGrafter"/>
</dbReference>
<dbReference type="GO" id="GO:0000030">
    <property type="term" value="F:mannosyltransferase activity"/>
    <property type="evidence" value="ECO:0007669"/>
    <property type="project" value="TreeGrafter"/>
</dbReference>
<protein>
    <submittedName>
        <fullName evidence="6">Tetratricopeptide repeat protein</fullName>
    </submittedName>
</protein>
<dbReference type="InterPro" id="IPR052346">
    <property type="entry name" value="O-mannosyl-transferase_TMTC"/>
</dbReference>
<dbReference type="Gene3D" id="1.25.40.10">
    <property type="entry name" value="Tetratricopeptide repeat domain"/>
    <property type="match status" value="1"/>
</dbReference>
<dbReference type="Pfam" id="PF13174">
    <property type="entry name" value="TPR_6"/>
    <property type="match status" value="1"/>
</dbReference>
<keyword evidence="1" id="KW-0677">Repeat</keyword>
<evidence type="ECO:0000256" key="4">
    <source>
        <dbReference type="SAM" id="MobiDB-lite"/>
    </source>
</evidence>
<dbReference type="SUPFAM" id="SSF48452">
    <property type="entry name" value="TPR-like"/>
    <property type="match status" value="1"/>
</dbReference>
<evidence type="ECO:0000313" key="7">
    <source>
        <dbReference type="Proteomes" id="UP000526033"/>
    </source>
</evidence>
<dbReference type="SMART" id="SM00028">
    <property type="entry name" value="TPR"/>
    <property type="match status" value="3"/>
</dbReference>
<keyword evidence="5" id="KW-0472">Membrane</keyword>
<feature type="region of interest" description="Disordered" evidence="4">
    <location>
        <begin position="1"/>
        <end position="20"/>
    </location>
</feature>
<dbReference type="AlphaFoldDB" id="A0A7X9HGJ1"/>
<evidence type="ECO:0000256" key="5">
    <source>
        <dbReference type="SAM" id="Phobius"/>
    </source>
</evidence>
<accession>A0A7X9HGJ1</accession>
<feature type="repeat" description="TPR" evidence="3">
    <location>
        <begin position="473"/>
        <end position="506"/>
    </location>
</feature>
<feature type="repeat" description="TPR" evidence="3">
    <location>
        <begin position="507"/>
        <end position="540"/>
    </location>
</feature>
<feature type="compositionally biased region" description="Polar residues" evidence="4">
    <location>
        <begin position="8"/>
        <end position="20"/>
    </location>
</feature>
<dbReference type="PROSITE" id="PS50293">
    <property type="entry name" value="TPR_REGION"/>
    <property type="match status" value="2"/>
</dbReference>
<keyword evidence="5" id="KW-1133">Transmembrane helix</keyword>
<dbReference type="InterPro" id="IPR011990">
    <property type="entry name" value="TPR-like_helical_dom_sf"/>
</dbReference>
<dbReference type="PANTHER" id="PTHR44227:SF3">
    <property type="entry name" value="PROTEIN O-MANNOSYL-TRANSFERASE TMTC4"/>
    <property type="match status" value="1"/>
</dbReference>